<dbReference type="PANTHER" id="PTHR47515">
    <property type="entry name" value="LOW CALCIUM RESPONSE LOCUS PROTEIN T"/>
    <property type="match status" value="1"/>
</dbReference>
<comment type="caution">
    <text evidence="2">The sequence shown here is derived from an EMBL/GenBank/DDBJ whole genome shotgun (WGS) entry which is preliminary data.</text>
</comment>
<dbReference type="PATRIC" id="fig|1262666.3.peg.1833"/>
<dbReference type="GO" id="GO:0003676">
    <property type="term" value="F:nucleic acid binding"/>
    <property type="evidence" value="ECO:0007669"/>
    <property type="project" value="InterPro"/>
</dbReference>
<evidence type="ECO:0000313" key="2">
    <source>
        <dbReference type="EMBL" id="EMG37300.1"/>
    </source>
</evidence>
<proteinExistence type="predicted"/>
<evidence type="ECO:0000259" key="1">
    <source>
        <dbReference type="PROSITE" id="PS50994"/>
    </source>
</evidence>
<dbReference type="Pfam" id="PF13683">
    <property type="entry name" value="rve_3"/>
    <property type="match status" value="1"/>
</dbReference>
<sequence>MNHKRVERVYREEGLSLRLKRRMKRPSHLRVLQPGPIGPDEQWSLDFMNDSLMSGRRFRLLTIVDLWDRHCPRIELDHSLPGERVVRVLEALRPGGRKPSVLRMDNGPGLTGKALDCWAHEHGVQLDFIRPGRPMDNGHIESFNRRLREECLNQNVFGSLADARRTVEAWRQDYNRERPHGALAGLSPEQF</sequence>
<dbReference type="InterPro" id="IPR048020">
    <property type="entry name" value="Transpos_IS3"/>
</dbReference>
<evidence type="ECO:0000313" key="3">
    <source>
        <dbReference type="Proteomes" id="UP000011922"/>
    </source>
</evidence>
<dbReference type="InterPro" id="IPR001584">
    <property type="entry name" value="Integrase_cat-core"/>
</dbReference>
<organism evidence="2 3">
    <name type="scientific">Desulfocurvibacter africanus PCS</name>
    <dbReference type="NCBI Taxonomy" id="1262666"/>
    <lineage>
        <taxon>Bacteria</taxon>
        <taxon>Pseudomonadati</taxon>
        <taxon>Thermodesulfobacteriota</taxon>
        <taxon>Desulfovibrionia</taxon>
        <taxon>Desulfovibrionales</taxon>
        <taxon>Desulfovibrionaceae</taxon>
        <taxon>Desulfocurvibacter</taxon>
    </lineage>
</organism>
<gene>
    <name evidence="2" type="ORF">PCS_01811</name>
</gene>
<name>M5PTC9_DESAF</name>
<reference evidence="2 3" key="1">
    <citation type="journal article" date="2013" name="Genome Announc.">
        <title>Draft Genome Sequence for Desulfovibrio africanus Strain PCS.</title>
        <authorList>
            <person name="Brown S.D."/>
            <person name="Utturkar S.M."/>
            <person name="Arkin A.P."/>
            <person name="Deutschbauer A.M."/>
            <person name="Elias D.A."/>
            <person name="Hazen T.C."/>
            <person name="Chakraborty R."/>
        </authorList>
    </citation>
    <scope>NUCLEOTIDE SEQUENCE [LARGE SCALE GENOMIC DNA]</scope>
    <source>
        <strain evidence="2 3">PCS</strain>
    </source>
</reference>
<dbReference type="InterPro" id="IPR012337">
    <property type="entry name" value="RNaseH-like_sf"/>
</dbReference>
<dbReference type="GO" id="GO:0015074">
    <property type="term" value="P:DNA integration"/>
    <property type="evidence" value="ECO:0007669"/>
    <property type="project" value="InterPro"/>
</dbReference>
<dbReference type="SUPFAM" id="SSF53098">
    <property type="entry name" value="Ribonuclease H-like"/>
    <property type="match status" value="1"/>
</dbReference>
<protein>
    <submittedName>
        <fullName evidence="2">Transposase</fullName>
    </submittedName>
</protein>
<dbReference type="NCBIfam" id="NF033516">
    <property type="entry name" value="transpos_IS3"/>
    <property type="match status" value="1"/>
</dbReference>
<dbReference type="PROSITE" id="PS50994">
    <property type="entry name" value="INTEGRASE"/>
    <property type="match status" value="1"/>
</dbReference>
<feature type="domain" description="Integrase catalytic" evidence="1">
    <location>
        <begin position="32"/>
        <end position="191"/>
    </location>
</feature>
<accession>M5PTC9</accession>
<dbReference type="Gene3D" id="3.30.420.10">
    <property type="entry name" value="Ribonuclease H-like superfamily/Ribonuclease H"/>
    <property type="match status" value="1"/>
</dbReference>
<dbReference type="AlphaFoldDB" id="M5PTC9"/>
<dbReference type="EMBL" id="AOSV01000019">
    <property type="protein sequence ID" value="EMG37300.1"/>
    <property type="molecule type" value="Genomic_DNA"/>
</dbReference>
<dbReference type="Proteomes" id="UP000011922">
    <property type="component" value="Unassembled WGS sequence"/>
</dbReference>
<dbReference type="InterPro" id="IPR036397">
    <property type="entry name" value="RNaseH_sf"/>
</dbReference>
<dbReference type="PANTHER" id="PTHR47515:SF1">
    <property type="entry name" value="BLR2054 PROTEIN"/>
    <property type="match status" value="1"/>
</dbReference>